<dbReference type="STRING" id="995038.SAMN05216274_1314"/>
<keyword evidence="5" id="KW-1185">Reference proteome</keyword>
<gene>
    <name evidence="4" type="ORF">E3O11_13205</name>
    <name evidence="3" type="ORF">SAMN05216274_1314</name>
</gene>
<feature type="transmembrane region" description="Helical" evidence="2">
    <location>
        <begin position="142"/>
        <end position="160"/>
    </location>
</feature>
<evidence type="ECO:0000256" key="2">
    <source>
        <dbReference type="SAM" id="Phobius"/>
    </source>
</evidence>
<comment type="caution">
    <text evidence="4">The sequence shown here is derived from an EMBL/GenBank/DDBJ whole genome shotgun (WGS) entry which is preliminary data.</text>
</comment>
<feature type="transmembrane region" description="Helical" evidence="2">
    <location>
        <begin position="181"/>
        <end position="198"/>
    </location>
</feature>
<keyword evidence="2" id="KW-0812">Transmembrane</keyword>
<evidence type="ECO:0000313" key="3">
    <source>
        <dbReference type="EMBL" id="SFI00738.1"/>
    </source>
</evidence>
<accession>A0A1I3EPB9</accession>
<evidence type="ECO:0008006" key="7">
    <source>
        <dbReference type="Google" id="ProtNLM"/>
    </source>
</evidence>
<name>A0A1I3EPB9_9MICO</name>
<feature type="transmembrane region" description="Helical" evidence="2">
    <location>
        <begin position="286"/>
        <end position="307"/>
    </location>
</feature>
<evidence type="ECO:0000256" key="1">
    <source>
        <dbReference type="SAM" id="MobiDB-lite"/>
    </source>
</evidence>
<feature type="transmembrane region" description="Helical" evidence="2">
    <location>
        <begin position="96"/>
        <end position="114"/>
    </location>
</feature>
<feature type="transmembrane region" description="Helical" evidence="2">
    <location>
        <begin position="218"/>
        <end position="236"/>
    </location>
</feature>
<dbReference type="EMBL" id="FOPW01000031">
    <property type="protein sequence ID" value="SFI00738.1"/>
    <property type="molecule type" value="Genomic_DNA"/>
</dbReference>
<dbReference type="RefSeq" id="WP_166787586.1">
    <property type="nucleotide sequence ID" value="NZ_BKAC01000038.1"/>
</dbReference>
<keyword evidence="2" id="KW-1133">Transmembrane helix</keyword>
<protein>
    <recommendedName>
        <fullName evidence="7">O-antigen ligase domain-containing protein</fullName>
    </recommendedName>
</protein>
<feature type="region of interest" description="Disordered" evidence="1">
    <location>
        <begin position="365"/>
        <end position="389"/>
    </location>
</feature>
<organism evidence="4 6">
    <name type="scientific">Cryobacterium levicorallinum</name>
    <dbReference type="NCBI Taxonomy" id="995038"/>
    <lineage>
        <taxon>Bacteria</taxon>
        <taxon>Bacillati</taxon>
        <taxon>Actinomycetota</taxon>
        <taxon>Actinomycetes</taxon>
        <taxon>Micrococcales</taxon>
        <taxon>Microbacteriaceae</taxon>
        <taxon>Cryobacterium</taxon>
    </lineage>
</organism>
<reference evidence="4 6" key="2">
    <citation type="submission" date="2019-03" db="EMBL/GenBank/DDBJ databases">
        <title>Genomics of glacier-inhabiting Cryobacterium strains.</title>
        <authorList>
            <person name="Liu Q."/>
            <person name="Xin Y.-H."/>
        </authorList>
    </citation>
    <scope>NUCLEOTIDE SEQUENCE [LARGE SCALE GENOMIC DNA]</scope>
    <source>
        <strain evidence="4 6">Hh34</strain>
    </source>
</reference>
<keyword evidence="2" id="KW-0472">Membrane</keyword>
<dbReference type="AlphaFoldDB" id="A0A1I3EPB9"/>
<evidence type="ECO:0000313" key="4">
    <source>
        <dbReference type="EMBL" id="TFB82810.1"/>
    </source>
</evidence>
<sequence length="389" mass="42273">MEFLADVTVYKLVYTLPLILGFLSPLVSKCVAPVHAISVSSVVFVLMLWLWLVGVNIVQNTTAVDEGALLIRLAPGLIWIALLLTQGRSPLNRRMLSVMITFALAVPGLMVPFADEVWRACDLTKCGVFDGMLTGLYSSENFMGLQVAFVTVLHLVTFGLRRSLYLLPLSILWLLATESRTAQYALLAALTAAMVLWLGKRVVKTGSGRVDSLVKRMFLTVFPIVFVFIAACFAFTSKPSDFTGRAWVWGRALEVLTGNEVVGLGVDGWVINQQTGLLPSNLGAHSLYIFLFFSGGAIALVVFVLFIRQAMISSLRHDGDLAPGVVLGSVFLVLGLLEVVWNPAAIDGLSWIPLSLVIMNGHKAPSPGRVGDSAEKRDKLQGQKERSAP</sequence>
<evidence type="ECO:0000313" key="5">
    <source>
        <dbReference type="Proteomes" id="UP000199681"/>
    </source>
</evidence>
<feature type="transmembrane region" description="Helical" evidence="2">
    <location>
        <begin position="35"/>
        <end position="55"/>
    </location>
</feature>
<evidence type="ECO:0000313" key="6">
    <source>
        <dbReference type="Proteomes" id="UP000297963"/>
    </source>
</evidence>
<feature type="compositionally biased region" description="Basic and acidic residues" evidence="1">
    <location>
        <begin position="372"/>
        <end position="389"/>
    </location>
</feature>
<feature type="transmembrane region" description="Helical" evidence="2">
    <location>
        <begin position="12"/>
        <end position="28"/>
    </location>
</feature>
<proteinExistence type="predicted"/>
<dbReference type="EMBL" id="SOFE01000023">
    <property type="protein sequence ID" value="TFB82810.1"/>
    <property type="molecule type" value="Genomic_DNA"/>
</dbReference>
<feature type="transmembrane region" description="Helical" evidence="2">
    <location>
        <begin position="67"/>
        <end position="84"/>
    </location>
</feature>
<dbReference type="Proteomes" id="UP000297963">
    <property type="component" value="Unassembled WGS sequence"/>
</dbReference>
<feature type="transmembrane region" description="Helical" evidence="2">
    <location>
        <begin position="319"/>
        <end position="341"/>
    </location>
</feature>
<reference evidence="3 5" key="1">
    <citation type="submission" date="2016-10" db="EMBL/GenBank/DDBJ databases">
        <authorList>
            <person name="Varghese N."/>
            <person name="Submissions S."/>
        </authorList>
    </citation>
    <scope>NUCLEOTIDE SEQUENCE [LARGE SCALE GENOMIC DNA]</scope>
    <source>
        <strain evidence="3 5">GMCC 1.11211</strain>
    </source>
</reference>
<dbReference type="Proteomes" id="UP000199681">
    <property type="component" value="Unassembled WGS sequence"/>
</dbReference>